<dbReference type="EMBL" id="BLLF01000542">
    <property type="protein sequence ID" value="GFH12811.1"/>
    <property type="molecule type" value="Genomic_DNA"/>
</dbReference>
<sequence>MAQPSGQVPYGSSLLPLTATYPNETRLQELIDLQRRKQQTGPAPNAYEAWHLGMQLHSPALADQIRAREIAAVLRNPADSGLGPGDYDADKDVSSGLRHAPAPKIGTAARIGPNPHAKTLSVSRSIQHGIDWHVPVIVQAYPTPPSCLLLSPILIWYMDPSPPRQLPVAQPPPPPPAVARSVRKQVSQVPGAWDWDTLAHNFRATWTKQHGGAYTHGE</sequence>
<reference evidence="1 2" key="1">
    <citation type="submission" date="2020-02" db="EMBL/GenBank/DDBJ databases">
        <title>Draft genome sequence of Haematococcus lacustris strain NIES-144.</title>
        <authorList>
            <person name="Morimoto D."/>
            <person name="Nakagawa S."/>
            <person name="Yoshida T."/>
            <person name="Sawayama S."/>
        </authorList>
    </citation>
    <scope>NUCLEOTIDE SEQUENCE [LARGE SCALE GENOMIC DNA]</scope>
    <source>
        <strain evidence="1 2">NIES-144</strain>
    </source>
</reference>
<evidence type="ECO:0000313" key="1">
    <source>
        <dbReference type="EMBL" id="GFH12811.1"/>
    </source>
</evidence>
<dbReference type="AlphaFoldDB" id="A0A699YT87"/>
<comment type="caution">
    <text evidence="1">The sequence shown here is derived from an EMBL/GenBank/DDBJ whole genome shotgun (WGS) entry which is preliminary data.</text>
</comment>
<dbReference type="Proteomes" id="UP000485058">
    <property type="component" value="Unassembled WGS sequence"/>
</dbReference>
<protein>
    <submittedName>
        <fullName evidence="1">Uncharacterized protein</fullName>
    </submittedName>
</protein>
<evidence type="ECO:0000313" key="2">
    <source>
        <dbReference type="Proteomes" id="UP000485058"/>
    </source>
</evidence>
<name>A0A699YT87_HAELA</name>
<organism evidence="1 2">
    <name type="scientific">Haematococcus lacustris</name>
    <name type="common">Green alga</name>
    <name type="synonym">Haematococcus pluvialis</name>
    <dbReference type="NCBI Taxonomy" id="44745"/>
    <lineage>
        <taxon>Eukaryota</taxon>
        <taxon>Viridiplantae</taxon>
        <taxon>Chlorophyta</taxon>
        <taxon>core chlorophytes</taxon>
        <taxon>Chlorophyceae</taxon>
        <taxon>CS clade</taxon>
        <taxon>Chlamydomonadales</taxon>
        <taxon>Haematococcaceae</taxon>
        <taxon>Haematococcus</taxon>
    </lineage>
</organism>
<keyword evidence="2" id="KW-1185">Reference proteome</keyword>
<gene>
    <name evidence="1" type="ORF">HaLaN_08565</name>
</gene>
<accession>A0A699YT87</accession>
<proteinExistence type="predicted"/>